<dbReference type="EMBL" id="BARU01010150">
    <property type="protein sequence ID" value="GAH45444.1"/>
    <property type="molecule type" value="Genomic_DNA"/>
</dbReference>
<keyword evidence="1" id="KW-0472">Membrane</keyword>
<comment type="caution">
    <text evidence="2">The sequence shown here is derived from an EMBL/GenBank/DDBJ whole genome shotgun (WGS) entry which is preliminary data.</text>
</comment>
<reference evidence="2" key="1">
    <citation type="journal article" date="2014" name="Front. Microbiol.">
        <title>High frequency of phylogenetically diverse reductive dehalogenase-homologous genes in deep subseafloor sedimentary metagenomes.</title>
        <authorList>
            <person name="Kawai M."/>
            <person name="Futagami T."/>
            <person name="Toyoda A."/>
            <person name="Takaki Y."/>
            <person name="Nishi S."/>
            <person name="Hori S."/>
            <person name="Arai W."/>
            <person name="Tsubouchi T."/>
            <person name="Morono Y."/>
            <person name="Uchiyama I."/>
            <person name="Ito T."/>
            <person name="Fujiyama A."/>
            <person name="Inagaki F."/>
            <person name="Takami H."/>
        </authorList>
    </citation>
    <scope>NUCLEOTIDE SEQUENCE</scope>
    <source>
        <strain evidence="2">Expedition CK06-06</strain>
    </source>
</reference>
<evidence type="ECO:0008006" key="3">
    <source>
        <dbReference type="Google" id="ProtNLM"/>
    </source>
</evidence>
<accession>X1GV11</accession>
<feature type="non-terminal residue" evidence="2">
    <location>
        <position position="80"/>
    </location>
</feature>
<sequence length="80" mass="8320">MATSKFSKYGTLITILLVAIIAIGGIVAWSRYSPSQPVEISIPPAQELPGRIYIGGAVTNPGFYALKAGDTIEALIQAAG</sequence>
<evidence type="ECO:0000313" key="2">
    <source>
        <dbReference type="EMBL" id="GAH45444.1"/>
    </source>
</evidence>
<proteinExistence type="predicted"/>
<gene>
    <name evidence="2" type="ORF">S03H2_19434</name>
</gene>
<name>X1GV11_9ZZZZ</name>
<evidence type="ECO:0000256" key="1">
    <source>
        <dbReference type="SAM" id="Phobius"/>
    </source>
</evidence>
<protein>
    <recommendedName>
        <fullName evidence="3">Soluble ligand binding domain-containing protein</fullName>
    </recommendedName>
</protein>
<keyword evidence="1" id="KW-0812">Transmembrane</keyword>
<dbReference type="AlphaFoldDB" id="X1GV11"/>
<feature type="transmembrane region" description="Helical" evidence="1">
    <location>
        <begin position="12"/>
        <end position="32"/>
    </location>
</feature>
<keyword evidence="1" id="KW-1133">Transmembrane helix</keyword>
<organism evidence="2">
    <name type="scientific">marine sediment metagenome</name>
    <dbReference type="NCBI Taxonomy" id="412755"/>
    <lineage>
        <taxon>unclassified sequences</taxon>
        <taxon>metagenomes</taxon>
        <taxon>ecological metagenomes</taxon>
    </lineage>
</organism>